<keyword evidence="2" id="KW-1185">Reference proteome</keyword>
<evidence type="ECO:0000313" key="2">
    <source>
        <dbReference type="Proteomes" id="UP000192674"/>
    </source>
</evidence>
<gene>
    <name evidence="1" type="ORF">SAMN05661093_09707</name>
</gene>
<dbReference type="OrthoDB" id="3284019at2"/>
<protein>
    <recommendedName>
        <fullName evidence="3">DUF4034 domain-containing protein</fullName>
    </recommendedName>
</protein>
<dbReference type="EMBL" id="FWXV01000013">
    <property type="protein sequence ID" value="SMD26127.1"/>
    <property type="molecule type" value="Genomic_DNA"/>
</dbReference>
<evidence type="ECO:0008006" key="3">
    <source>
        <dbReference type="Google" id="ProtNLM"/>
    </source>
</evidence>
<name>A0A1W2FVV9_KIBAR</name>
<dbReference type="Proteomes" id="UP000192674">
    <property type="component" value="Unassembled WGS sequence"/>
</dbReference>
<dbReference type="RefSeq" id="WP_051897594.1">
    <property type="nucleotide sequence ID" value="NZ_FWXV01000013.1"/>
</dbReference>
<dbReference type="AlphaFoldDB" id="A0A1W2FVV9"/>
<reference evidence="1 2" key="1">
    <citation type="submission" date="2017-04" db="EMBL/GenBank/DDBJ databases">
        <authorList>
            <person name="Afonso C.L."/>
            <person name="Miller P.J."/>
            <person name="Scott M.A."/>
            <person name="Spackman E."/>
            <person name="Goraichik I."/>
            <person name="Dimitrov K.M."/>
            <person name="Suarez D.L."/>
            <person name="Swayne D.E."/>
        </authorList>
    </citation>
    <scope>NUCLEOTIDE SEQUENCE [LARGE SCALE GENOMIC DNA]</scope>
    <source>
        <strain evidence="1 2">DSM 43828</strain>
    </source>
</reference>
<evidence type="ECO:0000313" key="1">
    <source>
        <dbReference type="EMBL" id="SMD26127.1"/>
    </source>
</evidence>
<organism evidence="1 2">
    <name type="scientific">Kibdelosporangium aridum</name>
    <dbReference type="NCBI Taxonomy" id="2030"/>
    <lineage>
        <taxon>Bacteria</taxon>
        <taxon>Bacillati</taxon>
        <taxon>Actinomycetota</taxon>
        <taxon>Actinomycetes</taxon>
        <taxon>Pseudonocardiales</taxon>
        <taxon>Pseudonocardiaceae</taxon>
        <taxon>Kibdelosporangium</taxon>
    </lineage>
</organism>
<accession>A0A1W2FVV9</accession>
<proteinExistence type="predicted"/>
<sequence>MGFFSRKKSALPQRDVIQGHTYEDAVLDTAVESASQGELKVALSALAECRTKPEVRALRVRVLAEKLVGRAESLVETAQTTGDPDTWLLAGSTFIEEAWAIRGHGWASSVGEDRFRMFFATLRKAIAPLHEAAEGLPQDAVPWAEMQRAALGLQADREELDAVWREITSRTQTLYPAYYTRLQILAKKWGGSHEEMLAFARLSVDAAPHGDPIAAMIPLAHFEVLLADQNELINNKHTIRAAMLPNTYFSKVRAEVDTAADKWMVAIPRPHPRALEAHNAFAAAYVLAVEPIRARAHLVAMRDHLHDLPWNYYIDYDKLRDEYLKAYGKFVMKAPKPAEMY</sequence>